<dbReference type="InterPro" id="IPR055557">
    <property type="entry name" value="DUF7133"/>
</dbReference>
<dbReference type="GO" id="GO:0009055">
    <property type="term" value="F:electron transfer activity"/>
    <property type="evidence" value="ECO:0007669"/>
    <property type="project" value="InterPro"/>
</dbReference>
<dbReference type="InterPro" id="IPR013428">
    <property type="entry name" value="Membrane-bound_put_N"/>
</dbReference>
<dbReference type="PANTHER" id="PTHR33546:SF1">
    <property type="entry name" value="LARGE, MULTIFUNCTIONAL SECRETED PROTEIN"/>
    <property type="match status" value="1"/>
</dbReference>
<dbReference type="NCBIfam" id="TIGR02604">
    <property type="entry name" value="Piru_Ver_Nterm"/>
    <property type="match status" value="1"/>
</dbReference>
<dbReference type="Gene3D" id="1.25.10.10">
    <property type="entry name" value="Leucine-rich Repeat Variant"/>
    <property type="match status" value="1"/>
</dbReference>
<dbReference type="NCBIfam" id="TIGR02603">
    <property type="entry name" value="CxxCH_TIGR02603"/>
    <property type="match status" value="1"/>
</dbReference>
<evidence type="ECO:0000256" key="2">
    <source>
        <dbReference type="ARBA" id="ARBA00022723"/>
    </source>
</evidence>
<dbReference type="Gene3D" id="1.10.760.10">
    <property type="entry name" value="Cytochrome c-like domain"/>
    <property type="match status" value="1"/>
</dbReference>
<dbReference type="PATRIC" id="fig|320787.5.peg.1300"/>
<dbReference type="InterPro" id="IPR036909">
    <property type="entry name" value="Cyt_c-like_dom_sf"/>
</dbReference>
<dbReference type="PROSITE" id="PS51007">
    <property type="entry name" value="CYTC"/>
    <property type="match status" value="1"/>
</dbReference>
<keyword evidence="7" id="KW-1185">Reference proteome</keyword>
<dbReference type="KEGG" id="camu:CA2015_1177"/>
<keyword evidence="3 4" id="KW-0408">Iron</keyword>
<dbReference type="EMBL" id="CP012040">
    <property type="protein sequence ID" value="AKP50626.1"/>
    <property type="molecule type" value="Genomic_DNA"/>
</dbReference>
<evidence type="ECO:0000256" key="1">
    <source>
        <dbReference type="ARBA" id="ARBA00022617"/>
    </source>
</evidence>
<dbReference type="InterPro" id="IPR009056">
    <property type="entry name" value="Cyt_c-like_dom"/>
</dbReference>
<dbReference type="GO" id="GO:0046872">
    <property type="term" value="F:metal ion binding"/>
    <property type="evidence" value="ECO:0007669"/>
    <property type="project" value="UniProtKB-KW"/>
</dbReference>
<dbReference type="InterPro" id="IPR016024">
    <property type="entry name" value="ARM-type_fold"/>
</dbReference>
<dbReference type="GO" id="GO:0020037">
    <property type="term" value="F:heme binding"/>
    <property type="evidence" value="ECO:0007669"/>
    <property type="project" value="InterPro"/>
</dbReference>
<dbReference type="Gene3D" id="2.120.10.30">
    <property type="entry name" value="TolB, C-terminal domain"/>
    <property type="match status" value="1"/>
</dbReference>
<dbReference type="PANTHER" id="PTHR33546">
    <property type="entry name" value="LARGE, MULTIFUNCTIONAL SECRETED PROTEIN-RELATED"/>
    <property type="match status" value="1"/>
</dbReference>
<keyword evidence="1 4" id="KW-0349">Heme</keyword>
<accession>A0A0H4P843</accession>
<organism evidence="6 7">
    <name type="scientific">Cyclobacterium amurskyense</name>
    <dbReference type="NCBI Taxonomy" id="320787"/>
    <lineage>
        <taxon>Bacteria</taxon>
        <taxon>Pseudomonadati</taxon>
        <taxon>Bacteroidota</taxon>
        <taxon>Cytophagia</taxon>
        <taxon>Cytophagales</taxon>
        <taxon>Cyclobacteriaceae</taxon>
        <taxon>Cyclobacterium</taxon>
    </lineage>
</organism>
<dbReference type="InterPro" id="IPR011042">
    <property type="entry name" value="6-blade_b-propeller_TolB-like"/>
</dbReference>
<dbReference type="RefSeq" id="WP_048641052.1">
    <property type="nucleotide sequence ID" value="NZ_CP012040.1"/>
</dbReference>
<evidence type="ECO:0000313" key="7">
    <source>
        <dbReference type="Proteomes" id="UP000036520"/>
    </source>
</evidence>
<keyword evidence="2 4" id="KW-0479">Metal-binding</keyword>
<dbReference type="SUPFAM" id="SSF48371">
    <property type="entry name" value="ARM repeat"/>
    <property type="match status" value="1"/>
</dbReference>
<dbReference type="Proteomes" id="UP000036520">
    <property type="component" value="Chromosome"/>
</dbReference>
<dbReference type="Pfam" id="PF23500">
    <property type="entry name" value="DUF7133"/>
    <property type="match status" value="1"/>
</dbReference>
<dbReference type="AlphaFoldDB" id="A0A0H4P843"/>
<dbReference type="STRING" id="320787.CA2015_1177"/>
<reference evidence="6 7" key="1">
    <citation type="submission" date="2015-07" db="EMBL/GenBank/DDBJ databases">
        <authorList>
            <person name="Kim K.M."/>
        </authorList>
    </citation>
    <scope>NUCLEOTIDE SEQUENCE [LARGE SCALE GENOMIC DNA]</scope>
    <source>
        <strain evidence="6 7">KCTC 12363</strain>
    </source>
</reference>
<dbReference type="InterPro" id="IPR013427">
    <property type="entry name" value="Haem-bd_dom_put"/>
</dbReference>
<dbReference type="SUPFAM" id="SSF46626">
    <property type="entry name" value="Cytochrome c"/>
    <property type="match status" value="1"/>
</dbReference>
<dbReference type="InterPro" id="IPR011989">
    <property type="entry name" value="ARM-like"/>
</dbReference>
<dbReference type="OrthoDB" id="9808161at2"/>
<evidence type="ECO:0000256" key="3">
    <source>
        <dbReference type="ARBA" id="ARBA00023004"/>
    </source>
</evidence>
<dbReference type="PROSITE" id="PS51257">
    <property type="entry name" value="PROKAR_LIPOPROTEIN"/>
    <property type="match status" value="1"/>
</dbReference>
<evidence type="ECO:0000259" key="5">
    <source>
        <dbReference type="PROSITE" id="PS51007"/>
    </source>
</evidence>
<evidence type="ECO:0000313" key="6">
    <source>
        <dbReference type="EMBL" id="AKP50626.1"/>
    </source>
</evidence>
<protein>
    <recommendedName>
        <fullName evidence="5">Cytochrome c domain-containing protein</fullName>
    </recommendedName>
</protein>
<proteinExistence type="predicted"/>
<dbReference type="SUPFAM" id="SSF50952">
    <property type="entry name" value="Soluble quinoprotein glucose dehydrogenase"/>
    <property type="match status" value="1"/>
</dbReference>
<dbReference type="InterPro" id="IPR011041">
    <property type="entry name" value="Quinoprot_gluc/sorb_DH_b-prop"/>
</dbReference>
<name>A0A0H4P843_9BACT</name>
<feature type="domain" description="Cytochrome c" evidence="5">
    <location>
        <begin position="809"/>
        <end position="942"/>
    </location>
</feature>
<evidence type="ECO:0000256" key="4">
    <source>
        <dbReference type="PROSITE-ProRule" id="PRU00433"/>
    </source>
</evidence>
<sequence>MVKWPICCSLLFLGIFSCNTGNQQEDQPLLFVPEGLEVSVWAESPLFFNPTNMDVDAKGRVWVTEGVNYRDFRNADGHKVQEKGDRVMILEDTNGDGKADASKVFVQDTLLRSPLGIAVLGNQIVVSCSPNIIIYTDEDGDDIPDSKEVFLTGFGGKDHDHGLHAGQLGPDGKWYFITGNAGPHKVEGKDGWTLRSGSVYNEFTPYSTENVPSQISDDGKIYNGGLVIRINPDGTGMEVVSHNFRNSFEVAVDSYGNMWQSDNDDQTASCRTTWLMEGSNAGYFSEKGNRTWQADRRPGQTIAEAHWHQHDPGVLPVGDVYGAGSPTGMVRIEGDELGEQFRGLLLSADAGRNIVFGYTPEVIGAGYPLQNRKAFVSSVDQDNTGYIWHQVEEDTRKWFRPSDVTVGTDGSLFIADWYDPIVGGHQMRDTVGEGKIYRIVPKGKTLTLPKIDYSTTEGQLAALKNPAVHVRAFAMQKLKEQGAAVLPELESMVKNEDNPFFRARAIWTLAGMGAQGIHSILPLLKDANQEIVLTTARALSANGPERLLVEALKLSKNGLPLIRRELALLLREEDWGKTSEIYKELIKAYDGTNPWYRNALGIGMKDNTETYYRDNIAAIDPAKWSPQIASLIWEWHPKAAIPALRARLENEALTTDERDLALETLAFIFEKEAVEAVKKAAEKEGALQEKAQWWLQFRKYNEWSAFLQDWEAPIVLPDAQPNLLALKAQLKDSLTNNEQKQLALAQLVENPSGRLHLALMGAEGALKDSNLDFSAVTQGEKRPSVLKVLRHYFGSEKAIDEEGVLSLSKDPVAGKVKAIQNCATCHKIESSGNEIGPDLSQIGHKMDYPTLVNAIVQPDAAIGFGSEAYLIALNNGAVLLGLLQAAGPVVTMLDFQGQRHIIPAEEVLTRKPLPISLMPGPEEMDLKAQDIADIAAFLIQSNTSN</sequence>
<gene>
    <name evidence="6" type="ORF">CA2015_1177</name>
</gene>